<evidence type="ECO:0000313" key="2">
    <source>
        <dbReference type="EMBL" id="KKK79619.1"/>
    </source>
</evidence>
<feature type="domain" description="Lcl C-terminal" evidence="1">
    <location>
        <begin position="136"/>
        <end position="243"/>
    </location>
</feature>
<dbReference type="InterPro" id="IPR011460">
    <property type="entry name" value="Lcl_C"/>
</dbReference>
<proteinExistence type="predicted"/>
<comment type="caution">
    <text evidence="2">The sequence shown here is derived from an EMBL/GenBank/DDBJ whole genome shotgun (WGS) entry which is preliminary data.</text>
</comment>
<protein>
    <recommendedName>
        <fullName evidence="1">Lcl C-terminal domain-containing protein</fullName>
    </recommendedName>
</protein>
<evidence type="ECO:0000259" key="1">
    <source>
        <dbReference type="Pfam" id="PF07603"/>
    </source>
</evidence>
<dbReference type="Pfam" id="PF07603">
    <property type="entry name" value="Lcl_C"/>
    <property type="match status" value="1"/>
</dbReference>
<organism evidence="2">
    <name type="scientific">marine sediment metagenome</name>
    <dbReference type="NCBI Taxonomy" id="412755"/>
    <lineage>
        <taxon>unclassified sequences</taxon>
        <taxon>metagenomes</taxon>
        <taxon>ecological metagenomes</taxon>
    </lineage>
</organism>
<dbReference type="AlphaFoldDB" id="A0A0F9AMC0"/>
<dbReference type="PANTHER" id="PTHR35812:SF1">
    <property type="entry name" value="LIPOPROTEIN"/>
    <property type="match status" value="1"/>
</dbReference>
<name>A0A0F9AMC0_9ZZZZ</name>
<dbReference type="PANTHER" id="PTHR35812">
    <property type="entry name" value="LIPOPROTEIN"/>
    <property type="match status" value="1"/>
</dbReference>
<accession>A0A0F9AMC0</accession>
<gene>
    <name evidence="2" type="ORF">LCGC14_2831680</name>
</gene>
<dbReference type="EMBL" id="LAZR01053947">
    <property type="protein sequence ID" value="KKK79619.1"/>
    <property type="molecule type" value="Genomic_DNA"/>
</dbReference>
<reference evidence="2" key="1">
    <citation type="journal article" date="2015" name="Nature">
        <title>Complex archaea that bridge the gap between prokaryotes and eukaryotes.</title>
        <authorList>
            <person name="Spang A."/>
            <person name="Saw J.H."/>
            <person name="Jorgensen S.L."/>
            <person name="Zaremba-Niedzwiedzka K."/>
            <person name="Martijn J."/>
            <person name="Lind A.E."/>
            <person name="van Eijk R."/>
            <person name="Schleper C."/>
            <person name="Guy L."/>
            <person name="Ettema T.J."/>
        </authorList>
    </citation>
    <scope>NUCLEOTIDE SEQUENCE</scope>
</reference>
<sequence>MRGQIIQPAGLIALPKTGQTTGYRTGDDGDYEYGHPRTVRFQDTGNGTILDHVTGLEWVKQPQLIIPGGTGQIGDDFGGGASAARGNWAGSTAYVVGDLVSRDGGDAAPYFVCNVDHTSDGGGVFANDAANWDETVWAGSAADLTTPAKLSWNDGIDECLALDYGGRTDWRLPSVLEMFCLAGWALPSPCLDATFFPDTQASAYWTSTTRLANTTQAFNTGFYDRPTVGYQAKTSTNYIRPVRGGVPND</sequence>